<evidence type="ECO:0000313" key="2">
    <source>
        <dbReference type="EMBL" id="GMH61771.1"/>
    </source>
</evidence>
<comment type="caution">
    <text evidence="2">The sequence shown here is derived from an EMBL/GenBank/DDBJ whole genome shotgun (WGS) entry which is preliminary data.</text>
</comment>
<gene>
    <name evidence="2" type="ORF">TrRE_jg11303</name>
</gene>
<protein>
    <submittedName>
        <fullName evidence="2">Uncharacterized protein</fullName>
    </submittedName>
</protein>
<proteinExistence type="predicted"/>
<reference evidence="2" key="1">
    <citation type="submission" date="2022-07" db="EMBL/GenBank/DDBJ databases">
        <title>Genome analysis of Parmales, a sister group of diatoms, reveals the evolutionary specialization of diatoms from phago-mixotrophs to photoautotrophs.</title>
        <authorList>
            <person name="Ban H."/>
            <person name="Sato S."/>
            <person name="Yoshikawa S."/>
            <person name="Kazumasa Y."/>
            <person name="Nakamura Y."/>
            <person name="Ichinomiya M."/>
            <person name="Saitoh K."/>
            <person name="Sato N."/>
            <person name="Blanc-Mathieu R."/>
            <person name="Endo H."/>
            <person name="Kuwata A."/>
            <person name="Ogata H."/>
        </authorList>
    </citation>
    <scope>NUCLEOTIDE SEQUENCE</scope>
</reference>
<feature type="non-terminal residue" evidence="2">
    <location>
        <position position="1"/>
    </location>
</feature>
<dbReference type="Proteomes" id="UP001165082">
    <property type="component" value="Unassembled WGS sequence"/>
</dbReference>
<accession>A0A9W7A0G0</accession>
<sequence>FLYIWILGNDPQTGAGASRHFTNVFPGCQLNYATCVGAGPGLLLAYLIVVKAWDVERGMSVFDTVVQSQESVEAILTRLAPNITHYVLNYLVLFGGMSGTEEVWSQEARQCTVVTSNMGPCKHTVEKADGSSCTRPAGEFVEMSAALFQSIGYLAIEEKKKHPPKFITDASMVVMMNGRMAGKAFDRACQGSNSSTCPVPVNISTTTHGRLQGFVNATRKVRFQNSGEDAFAMVSSSHHNSQTAGTTERVMVLERSVHLISALMGTEDPDSRGRTHSEIFVDLASIRGQVNSNIFREPSRLASETFVRHAYQGFYDEPDEEFGDDTALSSGFFVTSKPPVSENGSMPDLDPSEYDLVQEKGSVTEEEGNMVVERSGAPSGRVERGQEMDERGQEMDERGQEMEWNRSATPTIPAPQSRMSDDEDDSTSSVGLPVGRRAYPPWFEDGVRVEWMGVGGGYGHLVPDTVLESALESVLES</sequence>
<name>A0A9W7A0G0_9STRA</name>
<keyword evidence="3" id="KW-1185">Reference proteome</keyword>
<feature type="region of interest" description="Disordered" evidence="1">
    <location>
        <begin position="361"/>
        <end position="437"/>
    </location>
</feature>
<dbReference type="EMBL" id="BRXZ01001083">
    <property type="protein sequence ID" value="GMH61771.1"/>
    <property type="molecule type" value="Genomic_DNA"/>
</dbReference>
<dbReference type="AlphaFoldDB" id="A0A9W7A0G0"/>
<organism evidence="2 3">
    <name type="scientific">Triparma retinervis</name>
    <dbReference type="NCBI Taxonomy" id="2557542"/>
    <lineage>
        <taxon>Eukaryota</taxon>
        <taxon>Sar</taxon>
        <taxon>Stramenopiles</taxon>
        <taxon>Ochrophyta</taxon>
        <taxon>Bolidophyceae</taxon>
        <taxon>Parmales</taxon>
        <taxon>Triparmaceae</taxon>
        <taxon>Triparma</taxon>
    </lineage>
</organism>
<evidence type="ECO:0000256" key="1">
    <source>
        <dbReference type="SAM" id="MobiDB-lite"/>
    </source>
</evidence>
<evidence type="ECO:0000313" key="3">
    <source>
        <dbReference type="Proteomes" id="UP001165082"/>
    </source>
</evidence>
<dbReference type="OrthoDB" id="10561289at2759"/>
<feature type="compositionally biased region" description="Basic and acidic residues" evidence="1">
    <location>
        <begin position="381"/>
        <end position="404"/>
    </location>
</feature>